<feature type="compositionally biased region" description="Low complexity" evidence="1">
    <location>
        <begin position="34"/>
        <end position="46"/>
    </location>
</feature>
<gene>
    <name evidence="2" type="ORF">DI536_19155</name>
</gene>
<evidence type="ECO:0000256" key="1">
    <source>
        <dbReference type="SAM" id="MobiDB-lite"/>
    </source>
</evidence>
<proteinExistence type="predicted"/>
<dbReference type="Proteomes" id="UP000249061">
    <property type="component" value="Unassembled WGS sequence"/>
</dbReference>
<evidence type="ECO:0000313" key="3">
    <source>
        <dbReference type="Proteomes" id="UP000249061"/>
    </source>
</evidence>
<evidence type="ECO:0000313" key="2">
    <source>
        <dbReference type="EMBL" id="PZR10794.1"/>
    </source>
</evidence>
<reference evidence="2 3" key="1">
    <citation type="submission" date="2017-08" db="EMBL/GenBank/DDBJ databases">
        <title>Infants hospitalized years apart are colonized by the same room-sourced microbial strains.</title>
        <authorList>
            <person name="Brooks B."/>
            <person name="Olm M.R."/>
            <person name="Firek B.A."/>
            <person name="Baker R."/>
            <person name="Thomas B.C."/>
            <person name="Morowitz M.J."/>
            <person name="Banfield J.F."/>
        </authorList>
    </citation>
    <scope>NUCLEOTIDE SEQUENCE [LARGE SCALE GENOMIC DNA]</scope>
    <source>
        <strain evidence="2">S2_003_000_R2_14</strain>
    </source>
</reference>
<name>A0A2W5V4X6_9BACT</name>
<sequence length="408" mass="44188">MVAVAHECRKPRMSIAKLARGQVKSKWEQPRATPPAAKTAAPASSSFQGANSTSKIALPSSGFSFDDVVRGAKRALFAIIGWRPNDGQGTVVSDPSDVNDGADVSGDRAATAVAQLSSNRLAEYAAVNQLSKDDRASYLALSRELRRPGGDPVAALALQTMLLDGRVTKSPALLTNLNAMLTQPLTPEIELRILLPELIQEVAVPEAMNQTTKNTCVPTVINMQLAMNDPAEYVRLVSGLATPEGRVTTRGGDALVREPGVFIDGTTRSLPQKLMSPAVMELANGKEDYDNAADRHTGLIIDQWGMSPWRADAALESLSGKNHEFKLTMTDGAREHAMNTVDSRLERGDSTLTVLWWGDSLHALLVTGTETRDGVPHVRYQNPWGVVEVMPKAEFESRLFFINYDAKS</sequence>
<feature type="region of interest" description="Disordered" evidence="1">
    <location>
        <begin position="21"/>
        <end position="51"/>
    </location>
</feature>
<dbReference type="AlphaFoldDB" id="A0A2W5V4X6"/>
<organism evidence="2 3">
    <name type="scientific">Archangium gephyra</name>
    <dbReference type="NCBI Taxonomy" id="48"/>
    <lineage>
        <taxon>Bacteria</taxon>
        <taxon>Pseudomonadati</taxon>
        <taxon>Myxococcota</taxon>
        <taxon>Myxococcia</taxon>
        <taxon>Myxococcales</taxon>
        <taxon>Cystobacterineae</taxon>
        <taxon>Archangiaceae</taxon>
        <taxon>Archangium</taxon>
    </lineage>
</organism>
<dbReference type="EMBL" id="QFQP01000016">
    <property type="protein sequence ID" value="PZR10794.1"/>
    <property type="molecule type" value="Genomic_DNA"/>
</dbReference>
<protein>
    <submittedName>
        <fullName evidence="2">Uncharacterized protein</fullName>
    </submittedName>
</protein>
<accession>A0A2W5V4X6</accession>
<comment type="caution">
    <text evidence="2">The sequence shown here is derived from an EMBL/GenBank/DDBJ whole genome shotgun (WGS) entry which is preliminary data.</text>
</comment>